<feature type="domain" description="DUF1618" evidence="2">
    <location>
        <begin position="286"/>
        <end position="390"/>
    </location>
</feature>
<dbReference type="InParanoid" id="A0A1B6QHF4"/>
<proteinExistence type="predicted"/>
<gene>
    <name evidence="3" type="ORF">SORBI_3001G053200</name>
</gene>
<organism evidence="3 4">
    <name type="scientific">Sorghum bicolor</name>
    <name type="common">Sorghum</name>
    <name type="synonym">Sorghum vulgare</name>
    <dbReference type="NCBI Taxonomy" id="4558"/>
    <lineage>
        <taxon>Eukaryota</taxon>
        <taxon>Viridiplantae</taxon>
        <taxon>Streptophyta</taxon>
        <taxon>Embryophyta</taxon>
        <taxon>Tracheophyta</taxon>
        <taxon>Spermatophyta</taxon>
        <taxon>Magnoliopsida</taxon>
        <taxon>Liliopsida</taxon>
        <taxon>Poales</taxon>
        <taxon>Poaceae</taxon>
        <taxon>PACMAD clade</taxon>
        <taxon>Panicoideae</taxon>
        <taxon>Andropogonodae</taxon>
        <taxon>Andropogoneae</taxon>
        <taxon>Sorghinae</taxon>
        <taxon>Sorghum</taxon>
    </lineage>
</organism>
<dbReference type="Pfam" id="PF07762">
    <property type="entry name" value="DUF1618"/>
    <property type="match status" value="1"/>
</dbReference>
<evidence type="ECO:0000259" key="2">
    <source>
        <dbReference type="Pfam" id="PF07762"/>
    </source>
</evidence>
<dbReference type="Gramene" id="KXG37346">
    <property type="protein sequence ID" value="KXG37346"/>
    <property type="gene ID" value="SORBI_3001G053200"/>
</dbReference>
<feature type="compositionally biased region" description="Pro residues" evidence="1">
    <location>
        <begin position="11"/>
        <end position="28"/>
    </location>
</feature>
<accession>A0A1B6QHF4</accession>
<sequence length="424" mass="47594">MIAAGTLDPPTYLPPPAPRSAPAPPPAPRRASAMTAARRPAPIYVFNNEVRAGELIGRPGKLIGRPGEGWTEIKIVCRKAYGCGDNIKEALNGLSLHVLLGDDPLVSSSLAIRISPEAHERFNSELDGRARKNCRPHYLNSNMTARASIILMDEEQDLMIMMLFLQREDLRDLPYYLVYDHKNASLSMISYIPDPLEVIGMLKPVPKRTSDGAYELFLMARESHDGLPMAFDIDRPPFLCVFSLLMGANLTCAWEMKKRVSWNVPVSVYERFMTDMTFSFQGKGIWVDLSQAIMYCDLQTTDSVIGFDCIKLPVGCELNLEDALDCEESMKMSRTMGCVRGSIWFVCIRRGEHNADDLVTMWTLELPWGQWKNEARFPVRELWRSCFRRQGQCTDQESGSVVTGVKAKVACLLLDPGFLLPDCS</sequence>
<dbReference type="InterPro" id="IPR011676">
    <property type="entry name" value="DUF1618"/>
</dbReference>
<name>A0A1B6QHF4_SORBI</name>
<evidence type="ECO:0000256" key="1">
    <source>
        <dbReference type="SAM" id="MobiDB-lite"/>
    </source>
</evidence>
<dbReference type="AlphaFoldDB" id="A0A1B6QHF4"/>
<evidence type="ECO:0000313" key="4">
    <source>
        <dbReference type="Proteomes" id="UP000000768"/>
    </source>
</evidence>
<dbReference type="PANTHER" id="PTHR33086">
    <property type="entry name" value="OS05G0468200 PROTEIN-RELATED"/>
    <property type="match status" value="1"/>
</dbReference>
<dbReference type="PANTHER" id="PTHR33086:SF54">
    <property type="entry name" value="DUF1618 DOMAIN-CONTAINING PROTEIN"/>
    <property type="match status" value="1"/>
</dbReference>
<dbReference type="OMA" id="HQPCASA"/>
<dbReference type="Proteomes" id="UP000000768">
    <property type="component" value="Chromosome 1"/>
</dbReference>
<feature type="region of interest" description="Disordered" evidence="1">
    <location>
        <begin position="1"/>
        <end position="34"/>
    </location>
</feature>
<keyword evidence="4" id="KW-1185">Reference proteome</keyword>
<reference evidence="3 4" key="1">
    <citation type="journal article" date="2009" name="Nature">
        <title>The Sorghum bicolor genome and the diversification of grasses.</title>
        <authorList>
            <person name="Paterson A.H."/>
            <person name="Bowers J.E."/>
            <person name="Bruggmann R."/>
            <person name="Dubchak I."/>
            <person name="Grimwood J."/>
            <person name="Gundlach H."/>
            <person name="Haberer G."/>
            <person name="Hellsten U."/>
            <person name="Mitros T."/>
            <person name="Poliakov A."/>
            <person name="Schmutz J."/>
            <person name="Spannagl M."/>
            <person name="Tang H."/>
            <person name="Wang X."/>
            <person name="Wicker T."/>
            <person name="Bharti A.K."/>
            <person name="Chapman J."/>
            <person name="Feltus F.A."/>
            <person name="Gowik U."/>
            <person name="Grigoriev I.V."/>
            <person name="Lyons E."/>
            <person name="Maher C.A."/>
            <person name="Martis M."/>
            <person name="Narechania A."/>
            <person name="Otillar R.P."/>
            <person name="Penning B.W."/>
            <person name="Salamov A.A."/>
            <person name="Wang Y."/>
            <person name="Zhang L."/>
            <person name="Carpita N.C."/>
            <person name="Freeling M."/>
            <person name="Gingle A.R."/>
            <person name="Hash C.T."/>
            <person name="Keller B."/>
            <person name="Klein P."/>
            <person name="Kresovich S."/>
            <person name="McCann M.C."/>
            <person name="Ming R."/>
            <person name="Peterson D.G."/>
            <person name="Mehboob-ur-Rahman"/>
            <person name="Ware D."/>
            <person name="Westhoff P."/>
            <person name="Mayer K.F."/>
            <person name="Messing J."/>
            <person name="Rokhsar D.S."/>
        </authorList>
    </citation>
    <scope>NUCLEOTIDE SEQUENCE [LARGE SCALE GENOMIC DNA]</scope>
    <source>
        <strain evidence="4">cv. BTx623</strain>
    </source>
</reference>
<protein>
    <recommendedName>
        <fullName evidence="2">DUF1618 domain-containing protein</fullName>
    </recommendedName>
</protein>
<evidence type="ECO:0000313" key="3">
    <source>
        <dbReference type="EMBL" id="KXG37346.1"/>
    </source>
</evidence>
<dbReference type="EMBL" id="CM000760">
    <property type="protein sequence ID" value="KXG37346.1"/>
    <property type="molecule type" value="Genomic_DNA"/>
</dbReference>
<dbReference type="FunCoup" id="A0A1B6QHF4">
    <property type="interactions" value="497"/>
</dbReference>
<reference evidence="4" key="2">
    <citation type="journal article" date="2018" name="Plant J.">
        <title>The Sorghum bicolor reference genome: improved assembly, gene annotations, a transcriptome atlas, and signatures of genome organization.</title>
        <authorList>
            <person name="McCormick R.F."/>
            <person name="Truong S.K."/>
            <person name="Sreedasyam A."/>
            <person name="Jenkins J."/>
            <person name="Shu S."/>
            <person name="Sims D."/>
            <person name="Kennedy M."/>
            <person name="Amirebrahimi M."/>
            <person name="Weers B.D."/>
            <person name="McKinley B."/>
            <person name="Mattison A."/>
            <person name="Morishige D.T."/>
            <person name="Grimwood J."/>
            <person name="Schmutz J."/>
            <person name="Mullet J.E."/>
        </authorList>
    </citation>
    <scope>NUCLEOTIDE SEQUENCE [LARGE SCALE GENOMIC DNA]</scope>
    <source>
        <strain evidence="4">cv. BTx623</strain>
    </source>
</reference>